<comment type="caution">
    <text evidence="1">The sequence shown here is derived from an EMBL/GenBank/DDBJ whole genome shotgun (WGS) entry which is preliminary data.</text>
</comment>
<protein>
    <submittedName>
        <fullName evidence="1">Uncharacterized protein</fullName>
    </submittedName>
</protein>
<dbReference type="Proteomes" id="UP000324222">
    <property type="component" value="Unassembled WGS sequence"/>
</dbReference>
<gene>
    <name evidence="1" type="ORF">E2C01_062046</name>
</gene>
<sequence length="29" mass="3013">MASPSSPLSCPTSLSISLVLCCTQSESRQ</sequence>
<evidence type="ECO:0000313" key="1">
    <source>
        <dbReference type="EMBL" id="MPC67860.1"/>
    </source>
</evidence>
<organism evidence="1 2">
    <name type="scientific">Portunus trituberculatus</name>
    <name type="common">Swimming crab</name>
    <name type="synonym">Neptunus trituberculatus</name>
    <dbReference type="NCBI Taxonomy" id="210409"/>
    <lineage>
        <taxon>Eukaryota</taxon>
        <taxon>Metazoa</taxon>
        <taxon>Ecdysozoa</taxon>
        <taxon>Arthropoda</taxon>
        <taxon>Crustacea</taxon>
        <taxon>Multicrustacea</taxon>
        <taxon>Malacostraca</taxon>
        <taxon>Eumalacostraca</taxon>
        <taxon>Eucarida</taxon>
        <taxon>Decapoda</taxon>
        <taxon>Pleocyemata</taxon>
        <taxon>Brachyura</taxon>
        <taxon>Eubrachyura</taxon>
        <taxon>Portunoidea</taxon>
        <taxon>Portunidae</taxon>
        <taxon>Portuninae</taxon>
        <taxon>Portunus</taxon>
    </lineage>
</organism>
<keyword evidence="2" id="KW-1185">Reference proteome</keyword>
<dbReference type="AlphaFoldDB" id="A0A5B7H6W4"/>
<accession>A0A5B7H6W4</accession>
<reference evidence="1 2" key="1">
    <citation type="submission" date="2019-05" db="EMBL/GenBank/DDBJ databases">
        <title>Another draft genome of Portunus trituberculatus and its Hox gene families provides insights of decapod evolution.</title>
        <authorList>
            <person name="Jeong J.-H."/>
            <person name="Song I."/>
            <person name="Kim S."/>
            <person name="Choi T."/>
            <person name="Kim D."/>
            <person name="Ryu S."/>
            <person name="Kim W."/>
        </authorList>
    </citation>
    <scope>NUCLEOTIDE SEQUENCE [LARGE SCALE GENOMIC DNA]</scope>
    <source>
        <tissue evidence="1">Muscle</tissue>
    </source>
</reference>
<dbReference type="EMBL" id="VSRR010026871">
    <property type="protein sequence ID" value="MPC67860.1"/>
    <property type="molecule type" value="Genomic_DNA"/>
</dbReference>
<name>A0A5B7H6W4_PORTR</name>
<proteinExistence type="predicted"/>
<evidence type="ECO:0000313" key="2">
    <source>
        <dbReference type="Proteomes" id="UP000324222"/>
    </source>
</evidence>